<dbReference type="InterPro" id="IPR029058">
    <property type="entry name" value="AB_hydrolase_fold"/>
</dbReference>
<feature type="region of interest" description="Disordered" evidence="1">
    <location>
        <begin position="1"/>
        <end position="21"/>
    </location>
</feature>
<dbReference type="GO" id="GO:0016787">
    <property type="term" value="F:hydrolase activity"/>
    <property type="evidence" value="ECO:0007669"/>
    <property type="project" value="UniProtKB-KW"/>
</dbReference>
<keyword evidence="4" id="KW-1185">Reference proteome</keyword>
<evidence type="ECO:0000259" key="2">
    <source>
        <dbReference type="Pfam" id="PF12697"/>
    </source>
</evidence>
<keyword evidence="3" id="KW-0378">Hydrolase</keyword>
<name>A0AAP6MKZ9_9GAMM</name>
<reference evidence="3 4" key="1">
    <citation type="submission" date="2023-12" db="EMBL/GenBank/DDBJ databases">
        <title>Whole-genome sequencing of halo(alkali)philic microorganisms from hypersaline lakes.</title>
        <authorList>
            <person name="Sorokin D.Y."/>
            <person name="Merkel A.Y."/>
            <person name="Messina E."/>
            <person name="Yakimov M."/>
        </authorList>
    </citation>
    <scope>NUCLEOTIDE SEQUENCE [LARGE SCALE GENOMIC DNA]</scope>
    <source>
        <strain evidence="3 4">AB-CW1</strain>
    </source>
</reference>
<dbReference type="Proteomes" id="UP001302316">
    <property type="component" value="Unassembled WGS sequence"/>
</dbReference>
<dbReference type="PANTHER" id="PTHR42886:SF53">
    <property type="entry name" value="ALPHA_BETA-HYDROLASES SUPERFAMILY PROTEIN"/>
    <property type="match status" value="1"/>
</dbReference>
<organism evidence="3 4">
    <name type="scientific">Natronospira elongata</name>
    <dbReference type="NCBI Taxonomy" id="3110268"/>
    <lineage>
        <taxon>Bacteria</taxon>
        <taxon>Pseudomonadati</taxon>
        <taxon>Pseudomonadota</taxon>
        <taxon>Gammaproteobacteria</taxon>
        <taxon>Natronospirales</taxon>
        <taxon>Natronospiraceae</taxon>
        <taxon>Natronospira</taxon>
    </lineage>
</organism>
<dbReference type="EMBL" id="JAYGII010000005">
    <property type="protein sequence ID" value="MEA5445020.1"/>
    <property type="molecule type" value="Genomic_DNA"/>
</dbReference>
<dbReference type="InterPro" id="IPR000073">
    <property type="entry name" value="AB_hydrolase_1"/>
</dbReference>
<evidence type="ECO:0000256" key="1">
    <source>
        <dbReference type="SAM" id="MobiDB-lite"/>
    </source>
</evidence>
<dbReference type="PANTHER" id="PTHR42886">
    <property type="entry name" value="RE40534P-RELATED"/>
    <property type="match status" value="1"/>
</dbReference>
<feature type="domain" description="AB hydrolase-1" evidence="2">
    <location>
        <begin position="32"/>
        <end position="250"/>
    </location>
</feature>
<dbReference type="SUPFAM" id="SSF53474">
    <property type="entry name" value="alpha/beta-Hydrolases"/>
    <property type="match status" value="1"/>
</dbReference>
<evidence type="ECO:0000313" key="4">
    <source>
        <dbReference type="Proteomes" id="UP001302316"/>
    </source>
</evidence>
<proteinExistence type="predicted"/>
<accession>A0AAP6MKZ9</accession>
<dbReference type="AlphaFoldDB" id="A0AAP6MKZ9"/>
<gene>
    <name evidence="3" type="ORF">VCB98_04205</name>
</gene>
<dbReference type="RefSeq" id="WP_346050644.1">
    <property type="nucleotide sequence ID" value="NZ_JAYGII010000005.1"/>
</dbReference>
<dbReference type="Gene3D" id="3.40.50.1820">
    <property type="entry name" value="alpha/beta hydrolase"/>
    <property type="match status" value="1"/>
</dbReference>
<sequence length="254" mass="26948">MGQETFSFEGDQGQRRDGVLEQGSGPTHAWAVFAHCFTCGSSSLGAVAISRALAARGIGVLRFDFAGLGESEGEFGAEGIGGDIADLKAASRAMAESGRPVSLLVGHSLGGAAVLHAAGDLDEVKAVVTLGAPADPAHVLHLLGDQREKIESAGEAEVRIGGRPFTIRKRFIDDMENRPWRERIADLRRPLLVMHAPMDNIVSVNNAAAIFQAAKHPKSFVSLDGADHLLTGREDADWAADMITAWARRYLADG</sequence>
<comment type="caution">
    <text evidence="3">The sequence shown here is derived from an EMBL/GenBank/DDBJ whole genome shotgun (WGS) entry which is preliminary data.</text>
</comment>
<evidence type="ECO:0000313" key="3">
    <source>
        <dbReference type="EMBL" id="MEA5445020.1"/>
    </source>
</evidence>
<dbReference type="Pfam" id="PF12697">
    <property type="entry name" value="Abhydrolase_6"/>
    <property type="match status" value="1"/>
</dbReference>
<protein>
    <submittedName>
        <fullName evidence="3">Alpha/beta hydrolase</fullName>
    </submittedName>
</protein>